<gene>
    <name evidence="2" type="ORF">DEJ51_12250</name>
</gene>
<dbReference type="PANTHER" id="PTHR39426">
    <property type="entry name" value="HOMOLOGY TO DEATH-ON-CURING PROTEIN OF PHAGE P1"/>
    <property type="match status" value="1"/>
</dbReference>
<dbReference type="PROSITE" id="PS51459">
    <property type="entry name" value="FIDO"/>
    <property type="match status" value="1"/>
</dbReference>
<dbReference type="InterPro" id="IPR006440">
    <property type="entry name" value="Doc"/>
</dbReference>
<dbReference type="InterPro" id="IPR003812">
    <property type="entry name" value="Fido"/>
</dbReference>
<dbReference type="Gene3D" id="1.20.120.1870">
    <property type="entry name" value="Fic/DOC protein, Fido domain"/>
    <property type="match status" value="1"/>
</dbReference>
<dbReference type="Pfam" id="PF02661">
    <property type="entry name" value="Fic"/>
    <property type="match status" value="1"/>
</dbReference>
<evidence type="ECO:0000313" key="2">
    <source>
        <dbReference type="EMBL" id="QES54894.1"/>
    </source>
</evidence>
<protein>
    <submittedName>
        <fullName evidence="2">Type II toxin-antitoxin system death-on-curing family toxin</fullName>
    </submittedName>
</protein>
<evidence type="ECO:0000313" key="3">
    <source>
        <dbReference type="Proteomes" id="UP000324101"/>
    </source>
</evidence>
<name>A0A5P2DIA7_STRVZ</name>
<dbReference type="InterPro" id="IPR053737">
    <property type="entry name" value="Type_II_TA_Toxin"/>
</dbReference>
<dbReference type="OrthoDB" id="9802752at2"/>
<dbReference type="SUPFAM" id="SSF140931">
    <property type="entry name" value="Fic-like"/>
    <property type="match status" value="1"/>
</dbReference>
<dbReference type="AlphaFoldDB" id="A0A5P2DIA7"/>
<evidence type="ECO:0000259" key="1">
    <source>
        <dbReference type="PROSITE" id="PS51459"/>
    </source>
</evidence>
<feature type="domain" description="Fido" evidence="1">
    <location>
        <begin position="13"/>
        <end position="131"/>
    </location>
</feature>
<dbReference type="PANTHER" id="PTHR39426:SF1">
    <property type="entry name" value="HOMOLOGY TO DEATH-ON-CURING PROTEIN OF PHAGE P1"/>
    <property type="match status" value="1"/>
</dbReference>
<proteinExistence type="predicted"/>
<dbReference type="EMBL" id="CP029189">
    <property type="protein sequence ID" value="QES54894.1"/>
    <property type="molecule type" value="Genomic_DNA"/>
</dbReference>
<reference evidence="2 3" key="1">
    <citation type="submission" date="2018-05" db="EMBL/GenBank/DDBJ databases">
        <title>Streptomyces venezuelae.</title>
        <authorList>
            <person name="Kim W."/>
            <person name="Lee N."/>
            <person name="Cho B.-K."/>
        </authorList>
    </citation>
    <scope>NUCLEOTIDE SEQUENCE [LARGE SCALE GENOMIC DNA]</scope>
    <source>
        <strain evidence="2 3">ATCC 21018</strain>
    </source>
</reference>
<dbReference type="GO" id="GO:0016301">
    <property type="term" value="F:kinase activity"/>
    <property type="evidence" value="ECO:0007669"/>
    <property type="project" value="InterPro"/>
</dbReference>
<sequence length="137" mass="14545">MTAAAVPVRHLTLAEVLDLARHACLAQDQPVELRDPGLLESAVHRPRARMLGTPAYEDPYEQAAALLHGIATNHPLVDGNKRTAWLAAATFLAVNGADPGGVDQDDAYRLVVDVAAGRESAVGRIAARLRALLTPPM</sequence>
<organism evidence="2 3">
    <name type="scientific">Streptomyces venezuelae</name>
    <dbReference type="NCBI Taxonomy" id="54571"/>
    <lineage>
        <taxon>Bacteria</taxon>
        <taxon>Bacillati</taxon>
        <taxon>Actinomycetota</taxon>
        <taxon>Actinomycetes</taxon>
        <taxon>Kitasatosporales</taxon>
        <taxon>Streptomycetaceae</taxon>
        <taxon>Streptomyces</taxon>
    </lineage>
</organism>
<dbReference type="Proteomes" id="UP000324101">
    <property type="component" value="Chromosome"/>
</dbReference>
<dbReference type="RefSeq" id="WP_150257625.1">
    <property type="nucleotide sequence ID" value="NZ_CP029189.1"/>
</dbReference>
<accession>A0A5P2DIA7</accession>
<dbReference type="NCBIfam" id="TIGR01550">
    <property type="entry name" value="DOC_P1"/>
    <property type="match status" value="1"/>
</dbReference>
<dbReference type="InterPro" id="IPR036597">
    <property type="entry name" value="Fido-like_dom_sf"/>
</dbReference>